<dbReference type="EMBL" id="VJND01000004">
    <property type="protein sequence ID" value="TSE26084.1"/>
    <property type="molecule type" value="Genomic_DNA"/>
</dbReference>
<dbReference type="Proteomes" id="UP000320225">
    <property type="component" value="Unassembled WGS sequence"/>
</dbReference>
<organism evidence="1 2">
    <name type="scientific">Tepidimonas sediminis</name>
    <dbReference type="NCBI Taxonomy" id="2588941"/>
    <lineage>
        <taxon>Bacteria</taxon>
        <taxon>Pseudomonadati</taxon>
        <taxon>Pseudomonadota</taxon>
        <taxon>Betaproteobacteria</taxon>
        <taxon>Burkholderiales</taxon>
        <taxon>Tepidimonas</taxon>
    </lineage>
</organism>
<gene>
    <name evidence="1" type="ORF">Tsedi_00896</name>
</gene>
<evidence type="ECO:0000313" key="2">
    <source>
        <dbReference type="Proteomes" id="UP000320225"/>
    </source>
</evidence>
<dbReference type="OrthoDB" id="9813767at2"/>
<proteinExistence type="predicted"/>
<comment type="caution">
    <text evidence="1">The sequence shown here is derived from an EMBL/GenBank/DDBJ whole genome shotgun (WGS) entry which is preliminary data.</text>
</comment>
<dbReference type="RefSeq" id="WP_143894050.1">
    <property type="nucleotide sequence ID" value="NZ_VJND01000004.1"/>
</dbReference>
<reference evidence="1 2" key="1">
    <citation type="submission" date="2019-07" db="EMBL/GenBank/DDBJ databases">
        <title>Tepidimonas sediminis YIM 72259 draft genome.</title>
        <authorList>
            <person name="Da Costa M.S."/>
            <person name="Froufe H.J.C."/>
            <person name="Egas C."/>
            <person name="Albuquerque L."/>
        </authorList>
    </citation>
    <scope>NUCLEOTIDE SEQUENCE [LARGE SCALE GENOMIC DNA]</scope>
    <source>
        <strain evidence="1 2">YIM 72259</strain>
    </source>
</reference>
<evidence type="ECO:0000313" key="1">
    <source>
        <dbReference type="EMBL" id="TSE26084.1"/>
    </source>
</evidence>
<keyword evidence="2" id="KW-1185">Reference proteome</keyword>
<name>A0A554WR96_9BURK</name>
<protein>
    <submittedName>
        <fullName evidence="1">Putative antitoxin VapB38</fullName>
    </submittedName>
</protein>
<sequence>MRTTLDLEPDVLAAARELARQQRVPIGRVISSLARQALREQRMPGVARTAEPLAGFEPFPPRGRAVTNDIIDRLREGGPI</sequence>
<accession>A0A554WR96</accession>
<dbReference type="AlphaFoldDB" id="A0A554WR96"/>